<dbReference type="InterPro" id="IPR039857">
    <property type="entry name" value="Ift122/121"/>
</dbReference>
<evidence type="ECO:0000256" key="5">
    <source>
        <dbReference type="ARBA" id="ARBA00022737"/>
    </source>
</evidence>
<evidence type="ECO:0000256" key="7">
    <source>
        <dbReference type="ARBA" id="ARBA00023273"/>
    </source>
</evidence>
<organism evidence="11">
    <name type="scientific">Timema shepardi</name>
    <name type="common">Walking stick</name>
    <dbReference type="NCBI Taxonomy" id="629360"/>
    <lineage>
        <taxon>Eukaryota</taxon>
        <taxon>Metazoa</taxon>
        <taxon>Ecdysozoa</taxon>
        <taxon>Arthropoda</taxon>
        <taxon>Hexapoda</taxon>
        <taxon>Insecta</taxon>
        <taxon>Pterygota</taxon>
        <taxon>Neoptera</taxon>
        <taxon>Polyneoptera</taxon>
        <taxon>Phasmatodea</taxon>
        <taxon>Timematodea</taxon>
        <taxon>Timematoidea</taxon>
        <taxon>Timematidae</taxon>
        <taxon>Timema</taxon>
    </lineage>
</organism>
<dbReference type="EMBL" id="OC001941">
    <property type="protein sequence ID" value="CAD7260986.1"/>
    <property type="molecule type" value="Genomic_DNA"/>
</dbReference>
<dbReference type="GO" id="GO:0097730">
    <property type="term" value="C:non-motile cilium"/>
    <property type="evidence" value="ECO:0007669"/>
    <property type="project" value="TreeGrafter"/>
</dbReference>
<dbReference type="InterPro" id="IPR056159">
    <property type="entry name" value="Beta-prop_IFT121_TULP_N"/>
</dbReference>
<evidence type="ECO:0000256" key="4">
    <source>
        <dbReference type="ARBA" id="ARBA00022574"/>
    </source>
</evidence>
<dbReference type="GO" id="GO:0035721">
    <property type="term" value="P:intraciliary retrograde transport"/>
    <property type="evidence" value="ECO:0007669"/>
    <property type="project" value="TreeGrafter"/>
</dbReference>
<dbReference type="SMART" id="SM00320">
    <property type="entry name" value="WD40"/>
    <property type="match status" value="3"/>
</dbReference>
<dbReference type="GO" id="GO:0061512">
    <property type="term" value="P:protein localization to cilium"/>
    <property type="evidence" value="ECO:0007669"/>
    <property type="project" value="TreeGrafter"/>
</dbReference>
<dbReference type="AlphaFoldDB" id="A0A7R9AV16"/>
<accession>A0A7R9AV16</accession>
<evidence type="ECO:0000256" key="6">
    <source>
        <dbReference type="ARBA" id="ARBA00023069"/>
    </source>
</evidence>
<evidence type="ECO:0000256" key="1">
    <source>
        <dbReference type="ARBA" id="ARBA00004138"/>
    </source>
</evidence>
<protein>
    <recommendedName>
        <fullName evidence="12">WD repeat-containing protein 55 homolog</fullName>
    </recommendedName>
</protein>
<dbReference type="InterPro" id="IPR015943">
    <property type="entry name" value="WD40/YVTN_repeat-like_dom_sf"/>
</dbReference>
<dbReference type="InterPro" id="IPR001680">
    <property type="entry name" value="WD40_rpt"/>
</dbReference>
<dbReference type="GO" id="GO:0005737">
    <property type="term" value="C:cytoplasm"/>
    <property type="evidence" value="ECO:0007669"/>
    <property type="project" value="UniProtKB-SubCell"/>
</dbReference>
<dbReference type="InterPro" id="IPR056158">
    <property type="entry name" value="Beta-prop_IFT121_2nd"/>
</dbReference>
<dbReference type="GO" id="GO:1905515">
    <property type="term" value="P:non-motile cilium assembly"/>
    <property type="evidence" value="ECO:0007669"/>
    <property type="project" value="TreeGrafter"/>
</dbReference>
<evidence type="ECO:0000256" key="8">
    <source>
        <dbReference type="PROSITE-ProRule" id="PRU00221"/>
    </source>
</evidence>
<sequence length="500" mass="55884">MLGKEGKLKGLAAPSNLSMNQTLDGHSGQIQVISWNESHQKLTTSDQYGLIIVWMLYKKDVAGSWIPCVMQQGLPQGTDKGSWCEEMINNRNKSVVKGMAWNFDGQKICIVYEDGAVIVGSVDGNRIWGKELKGTTLTGVEWSPDGKMLLFSMRTGEIHIYDNQGSFLEFKILVQMKLGVLCVPVGLEEMQVIGMDWYDGRHGYIEENCPVLAICFDNGCMQIMKEENDDAPVLIDTGMAAVCCSWNHNGSVIAVTGTMQLSSDSKDSNVIQFFTPFGEHLRTLKIPGREVSCCVWDGSSLRLALAVNSHIFFANIRPHYRWTYFEHTVVYCYNRPDKPGTIVSFWDITNNECYNKLVKYLLGIASFGEHCVLATKADDSSTSQFALILCNAISTPVDIYVYVPLPLSIRGEGGRYKASPLLPRLATQHLHCCPKSKRLAILWGVFRDVRSAVPSAFLDLFLQRSMVVLGENPGNPQRLRTRRNVPLVMALRLDDAILDY</sequence>
<keyword evidence="5" id="KW-0677">Repeat</keyword>
<evidence type="ECO:0000313" key="11">
    <source>
        <dbReference type="EMBL" id="CAD7260986.1"/>
    </source>
</evidence>
<keyword evidence="4 8" id="KW-0853">WD repeat</keyword>
<dbReference type="PANTHER" id="PTHR12764:SF5">
    <property type="entry name" value="LD29485P"/>
    <property type="match status" value="1"/>
</dbReference>
<keyword evidence="7" id="KW-0966">Cell projection</keyword>
<comment type="subcellular location">
    <subcellularLocation>
        <location evidence="1">Cell projection</location>
        <location evidence="1">Cilium</location>
    </subcellularLocation>
    <subcellularLocation>
        <location evidence="2">Cytoplasm</location>
    </subcellularLocation>
</comment>
<dbReference type="SUPFAM" id="SSF82171">
    <property type="entry name" value="DPP6 N-terminal domain-like"/>
    <property type="match status" value="1"/>
</dbReference>
<gene>
    <name evidence="11" type="ORF">TSIB3V08_LOCUS5139</name>
</gene>
<evidence type="ECO:0000259" key="10">
    <source>
        <dbReference type="Pfam" id="PF24797"/>
    </source>
</evidence>
<name>A0A7R9AV16_TIMSH</name>
<dbReference type="PANTHER" id="PTHR12764">
    <property type="entry name" value="WD REPEAT DOMAIN-RELATED"/>
    <property type="match status" value="1"/>
</dbReference>
<dbReference type="PROSITE" id="PS50082">
    <property type="entry name" value="WD_REPEATS_2"/>
    <property type="match status" value="1"/>
</dbReference>
<reference evidence="11" key="1">
    <citation type="submission" date="2020-11" db="EMBL/GenBank/DDBJ databases">
        <authorList>
            <person name="Tran Van P."/>
        </authorList>
    </citation>
    <scope>NUCLEOTIDE SEQUENCE</scope>
</reference>
<proteinExistence type="predicted"/>
<evidence type="ECO:0000259" key="9">
    <source>
        <dbReference type="Pfam" id="PF23390"/>
    </source>
</evidence>
<dbReference type="GO" id="GO:0030991">
    <property type="term" value="C:intraciliary transport particle A"/>
    <property type="evidence" value="ECO:0007669"/>
    <property type="project" value="TreeGrafter"/>
</dbReference>
<dbReference type="Pfam" id="PF24797">
    <property type="entry name" value="Beta-prop_WDR35_TULP_N"/>
    <property type="match status" value="1"/>
</dbReference>
<feature type="repeat" description="WD" evidence="8">
    <location>
        <begin position="23"/>
        <end position="54"/>
    </location>
</feature>
<evidence type="ECO:0000256" key="2">
    <source>
        <dbReference type="ARBA" id="ARBA00004496"/>
    </source>
</evidence>
<feature type="domain" description="IFT121/TULP4 N-terminal" evidence="10">
    <location>
        <begin position="5"/>
        <end position="317"/>
    </location>
</feature>
<keyword evidence="3" id="KW-0963">Cytoplasm</keyword>
<dbReference type="Gene3D" id="2.130.10.10">
    <property type="entry name" value="YVTN repeat-like/Quinoprotein amine dehydrogenase"/>
    <property type="match status" value="1"/>
</dbReference>
<evidence type="ECO:0008006" key="12">
    <source>
        <dbReference type="Google" id="ProtNLM"/>
    </source>
</evidence>
<evidence type="ECO:0000256" key="3">
    <source>
        <dbReference type="ARBA" id="ARBA00022490"/>
    </source>
</evidence>
<dbReference type="Pfam" id="PF23390">
    <property type="entry name" value="Beta-prop_WDR35_2nd"/>
    <property type="match status" value="1"/>
</dbReference>
<feature type="domain" description="IFT121 second beta-propeller" evidence="9">
    <location>
        <begin position="322"/>
        <end position="399"/>
    </location>
</feature>
<keyword evidence="6" id="KW-0969">Cilium</keyword>